<dbReference type="InterPro" id="IPR013216">
    <property type="entry name" value="Methyltransf_11"/>
</dbReference>
<dbReference type="InterPro" id="IPR029063">
    <property type="entry name" value="SAM-dependent_MTases_sf"/>
</dbReference>
<dbReference type="CDD" id="cd02440">
    <property type="entry name" value="AdoMet_MTases"/>
    <property type="match status" value="1"/>
</dbReference>
<feature type="domain" description="Methyltransferase type 11" evidence="1">
    <location>
        <begin position="63"/>
        <end position="157"/>
    </location>
</feature>
<name>A0A8J7U242_9BACT</name>
<gene>
    <name evidence="2" type="ORF">J3U88_07085</name>
</gene>
<protein>
    <submittedName>
        <fullName evidence="2">Class I SAM-dependent methyltransferase</fullName>
    </submittedName>
</protein>
<dbReference type="Gene3D" id="3.40.50.150">
    <property type="entry name" value="Vaccinia Virus protein VP39"/>
    <property type="match status" value="1"/>
</dbReference>
<dbReference type="RefSeq" id="WP_207857859.1">
    <property type="nucleotide sequence ID" value="NZ_JAFREP010000005.1"/>
</dbReference>
<dbReference type="InterPro" id="IPR050508">
    <property type="entry name" value="Methyltransf_Superfamily"/>
</dbReference>
<dbReference type="GO" id="GO:0008757">
    <property type="term" value="F:S-adenosylmethionine-dependent methyltransferase activity"/>
    <property type="evidence" value="ECO:0007669"/>
    <property type="project" value="InterPro"/>
</dbReference>
<accession>A0A8J7U242</accession>
<keyword evidence="2" id="KW-0489">Methyltransferase</keyword>
<evidence type="ECO:0000259" key="1">
    <source>
        <dbReference type="Pfam" id="PF08241"/>
    </source>
</evidence>
<dbReference type="SUPFAM" id="SSF53335">
    <property type="entry name" value="S-adenosyl-L-methionine-dependent methyltransferases"/>
    <property type="match status" value="1"/>
</dbReference>
<dbReference type="Pfam" id="PF08241">
    <property type="entry name" value="Methyltransf_11"/>
    <property type="match status" value="1"/>
</dbReference>
<dbReference type="GO" id="GO:0032259">
    <property type="term" value="P:methylation"/>
    <property type="evidence" value="ECO:0007669"/>
    <property type="project" value="UniProtKB-KW"/>
</dbReference>
<proteinExistence type="predicted"/>
<keyword evidence="3" id="KW-1185">Reference proteome</keyword>
<organism evidence="2 3">
    <name type="scientific">Acanthopleuribacter pedis</name>
    <dbReference type="NCBI Taxonomy" id="442870"/>
    <lineage>
        <taxon>Bacteria</taxon>
        <taxon>Pseudomonadati</taxon>
        <taxon>Acidobacteriota</taxon>
        <taxon>Holophagae</taxon>
        <taxon>Acanthopleuribacterales</taxon>
        <taxon>Acanthopleuribacteraceae</taxon>
        <taxon>Acanthopleuribacter</taxon>
    </lineage>
</organism>
<keyword evidence="2" id="KW-0808">Transferase</keyword>
<dbReference type="Proteomes" id="UP000664417">
    <property type="component" value="Unassembled WGS sequence"/>
</dbReference>
<comment type="caution">
    <text evidence="2">The sequence shown here is derived from an EMBL/GenBank/DDBJ whole genome shotgun (WGS) entry which is preliminary data.</text>
</comment>
<evidence type="ECO:0000313" key="3">
    <source>
        <dbReference type="Proteomes" id="UP000664417"/>
    </source>
</evidence>
<dbReference type="EMBL" id="JAFREP010000005">
    <property type="protein sequence ID" value="MBO1318212.1"/>
    <property type="molecule type" value="Genomic_DNA"/>
</dbReference>
<reference evidence="2" key="1">
    <citation type="submission" date="2021-03" db="EMBL/GenBank/DDBJ databases">
        <authorList>
            <person name="Wang G."/>
        </authorList>
    </citation>
    <scope>NUCLEOTIDE SEQUENCE</scope>
    <source>
        <strain evidence="2">KCTC 12899</strain>
    </source>
</reference>
<sequence>MDILEHNRNAWNGYVESGNEWTRPVDAAAVAAARAGDWQVVLTPTKPVPRDWFPDLSDCDLLGLACGGGQQGPLFAAAGARVTIFDNSPAQLARDAEVAAREGLTIQTVQGDMADLSCFPDASFDLVFNPCSVVFVPDVAPIQREAARVLRPGGLLMMGFTNPALFVFDYAKSLKGELEVRHKIPYADTTDLSEAELAALTDKNEAMTFGHSLDSLIGGQLAAGLLIKGFFEDAAPEEPLSRYMNNYIATCAVKPG</sequence>
<dbReference type="PANTHER" id="PTHR42912">
    <property type="entry name" value="METHYLTRANSFERASE"/>
    <property type="match status" value="1"/>
</dbReference>
<evidence type="ECO:0000313" key="2">
    <source>
        <dbReference type="EMBL" id="MBO1318212.1"/>
    </source>
</evidence>
<dbReference type="PANTHER" id="PTHR42912:SF6">
    <property type="entry name" value="METHYLTRANSFERASE TYPE 11 DOMAIN-CONTAINING PROTEIN"/>
    <property type="match status" value="1"/>
</dbReference>
<dbReference type="AlphaFoldDB" id="A0A8J7U242"/>